<evidence type="ECO:0000313" key="3">
    <source>
        <dbReference type="Proteomes" id="UP001054902"/>
    </source>
</evidence>
<evidence type="ECO:0000313" key="2">
    <source>
        <dbReference type="EMBL" id="GFH46299.1"/>
    </source>
</evidence>
<keyword evidence="1" id="KW-0175">Coiled coil</keyword>
<gene>
    <name evidence="2" type="ORF">CTEN210_02773</name>
</gene>
<dbReference type="EMBL" id="BLLK01000022">
    <property type="protein sequence ID" value="GFH46299.1"/>
    <property type="molecule type" value="Genomic_DNA"/>
</dbReference>
<keyword evidence="3" id="KW-1185">Reference proteome</keyword>
<organism evidence="2 3">
    <name type="scientific">Chaetoceros tenuissimus</name>
    <dbReference type="NCBI Taxonomy" id="426638"/>
    <lineage>
        <taxon>Eukaryota</taxon>
        <taxon>Sar</taxon>
        <taxon>Stramenopiles</taxon>
        <taxon>Ochrophyta</taxon>
        <taxon>Bacillariophyta</taxon>
        <taxon>Coscinodiscophyceae</taxon>
        <taxon>Chaetocerotophycidae</taxon>
        <taxon>Chaetocerotales</taxon>
        <taxon>Chaetocerotaceae</taxon>
        <taxon>Chaetoceros</taxon>
    </lineage>
</organism>
<name>A0AAD3CIJ7_9STRA</name>
<sequence length="561" mass="64806">MKRSFSEIELSQGDHDACRKNERRVSSSALLLSWIDADKPNYGFTSEVKNRLLKSLATDAKNVLQFTLEFVFNWRFTNKNENENKPSIDDRHKMLEFVTDWLASDPDHTTNHKVPSLLRLCAQQFAMDLFHRFVPNIDLNFTRKELSYFTEILNQDLASELEKIGVASFLHNHVAEEVYIFTMVYLLYVDIREYEPHCTSRSDPLIPISADYYNALYGPDWWIHCALDIVDIVKDVGKGSLAKAGLLPFSAFKRWKSKWALDIIAKMIYDCERGSLKIQHPSASSIAHGPIMATIYFYCLKSGALSECWKDGLECAGDIIEKKLLPWAKLPGIIYKDRNSLYPTMVRISTSRRILDFLYERQPLQRMHEAMRNELTQPVVDAFRVVKVYGLPPKFKEGVPSQSDDMIVPNIRFNGNFSKFDLLSKVMSLGGIRTLALDLEDCVNLDDECLGAIFRWVRPRFAYLKGTPFSKDSPVLKKINQIVDSKYDPGASYYKRQNRNGISFFFTRHDSNSISFFFVPRVTVNKLERSNRSLVQQNNAMQEEIEKLKNKIQELERKKCA</sequence>
<dbReference type="Proteomes" id="UP001054902">
    <property type="component" value="Unassembled WGS sequence"/>
</dbReference>
<dbReference type="AlphaFoldDB" id="A0AAD3CIJ7"/>
<feature type="coiled-coil region" evidence="1">
    <location>
        <begin position="524"/>
        <end position="561"/>
    </location>
</feature>
<accession>A0AAD3CIJ7</accession>
<protein>
    <submittedName>
        <fullName evidence="2">Uncharacterized protein</fullName>
    </submittedName>
</protein>
<reference evidence="2 3" key="1">
    <citation type="journal article" date="2021" name="Sci. Rep.">
        <title>The genome of the diatom Chaetoceros tenuissimus carries an ancient integrated fragment of an extant virus.</title>
        <authorList>
            <person name="Hongo Y."/>
            <person name="Kimura K."/>
            <person name="Takaki Y."/>
            <person name="Yoshida Y."/>
            <person name="Baba S."/>
            <person name="Kobayashi G."/>
            <person name="Nagasaki K."/>
            <person name="Hano T."/>
            <person name="Tomaru Y."/>
        </authorList>
    </citation>
    <scope>NUCLEOTIDE SEQUENCE [LARGE SCALE GENOMIC DNA]</scope>
    <source>
        <strain evidence="2 3">NIES-3715</strain>
    </source>
</reference>
<proteinExistence type="predicted"/>
<evidence type="ECO:0000256" key="1">
    <source>
        <dbReference type="SAM" id="Coils"/>
    </source>
</evidence>
<comment type="caution">
    <text evidence="2">The sequence shown here is derived from an EMBL/GenBank/DDBJ whole genome shotgun (WGS) entry which is preliminary data.</text>
</comment>